<dbReference type="Proteomes" id="UP001374584">
    <property type="component" value="Unassembled WGS sequence"/>
</dbReference>
<dbReference type="AlphaFoldDB" id="A0AAN9QG12"/>
<keyword evidence="2" id="KW-1185">Reference proteome</keyword>
<evidence type="ECO:0000313" key="1">
    <source>
        <dbReference type="EMBL" id="KAK7333904.1"/>
    </source>
</evidence>
<gene>
    <name evidence="1" type="ORF">VNO80_30685</name>
</gene>
<dbReference type="EMBL" id="JAYMYR010000011">
    <property type="protein sequence ID" value="KAK7333904.1"/>
    <property type="molecule type" value="Genomic_DNA"/>
</dbReference>
<sequence>MHVICQKQVKAFHLNVSLQFYSQFFVSRVIEMSKRRQPALERLCVLRARSRNCFDELSLKKREEKEMESGTYITVGTEITNIHRWGGWIEVSLFDYGNHVDDLREFFNENSSLGNVGALSNGPWGNIIVLDASLGTTTSSWFVSSSWDDSSSISFPISELEVVDFLCCIFSYYG</sequence>
<name>A0AAN9QG12_PHACN</name>
<reference evidence="1 2" key="1">
    <citation type="submission" date="2024-01" db="EMBL/GenBank/DDBJ databases">
        <title>The genomes of 5 underutilized Papilionoideae crops provide insights into root nodulation and disease resistanc.</title>
        <authorList>
            <person name="Jiang F."/>
        </authorList>
    </citation>
    <scope>NUCLEOTIDE SEQUENCE [LARGE SCALE GENOMIC DNA]</scope>
    <source>
        <strain evidence="1">JINMINGXINNONG_FW02</strain>
        <tissue evidence="1">Leaves</tissue>
    </source>
</reference>
<protein>
    <submittedName>
        <fullName evidence="1">Uncharacterized protein</fullName>
    </submittedName>
</protein>
<accession>A0AAN9QG12</accession>
<evidence type="ECO:0000313" key="2">
    <source>
        <dbReference type="Proteomes" id="UP001374584"/>
    </source>
</evidence>
<organism evidence="1 2">
    <name type="scientific">Phaseolus coccineus</name>
    <name type="common">Scarlet runner bean</name>
    <name type="synonym">Phaseolus multiflorus</name>
    <dbReference type="NCBI Taxonomy" id="3886"/>
    <lineage>
        <taxon>Eukaryota</taxon>
        <taxon>Viridiplantae</taxon>
        <taxon>Streptophyta</taxon>
        <taxon>Embryophyta</taxon>
        <taxon>Tracheophyta</taxon>
        <taxon>Spermatophyta</taxon>
        <taxon>Magnoliopsida</taxon>
        <taxon>eudicotyledons</taxon>
        <taxon>Gunneridae</taxon>
        <taxon>Pentapetalae</taxon>
        <taxon>rosids</taxon>
        <taxon>fabids</taxon>
        <taxon>Fabales</taxon>
        <taxon>Fabaceae</taxon>
        <taxon>Papilionoideae</taxon>
        <taxon>50 kb inversion clade</taxon>
        <taxon>NPAAA clade</taxon>
        <taxon>indigoferoid/millettioid clade</taxon>
        <taxon>Phaseoleae</taxon>
        <taxon>Phaseolus</taxon>
    </lineage>
</organism>
<proteinExistence type="predicted"/>
<comment type="caution">
    <text evidence="1">The sequence shown here is derived from an EMBL/GenBank/DDBJ whole genome shotgun (WGS) entry which is preliminary data.</text>
</comment>